<evidence type="ECO:0000256" key="6">
    <source>
        <dbReference type="PROSITE-ProRule" id="PRU00169"/>
    </source>
</evidence>
<dbReference type="PANTHER" id="PTHR44591:SF3">
    <property type="entry name" value="RESPONSE REGULATORY DOMAIN-CONTAINING PROTEIN"/>
    <property type="match status" value="1"/>
</dbReference>
<evidence type="ECO:0000256" key="3">
    <source>
        <dbReference type="ARBA" id="ARBA00023015"/>
    </source>
</evidence>
<accession>A0A1G7AL66</accession>
<dbReference type="STRING" id="57664.SAMN05661003_104105"/>
<feature type="modified residue" description="4-aspartylphosphate" evidence="6">
    <location>
        <position position="54"/>
    </location>
</feature>
<dbReference type="SMART" id="SM00448">
    <property type="entry name" value="REC"/>
    <property type="match status" value="1"/>
</dbReference>
<keyword evidence="4" id="KW-0238">DNA-binding</keyword>
<gene>
    <name evidence="8" type="ORF">SAMN05661003_104105</name>
</gene>
<keyword evidence="5" id="KW-0804">Transcription</keyword>
<dbReference type="PANTHER" id="PTHR44591">
    <property type="entry name" value="STRESS RESPONSE REGULATOR PROTEIN 1"/>
    <property type="match status" value="1"/>
</dbReference>
<evidence type="ECO:0000256" key="5">
    <source>
        <dbReference type="ARBA" id="ARBA00023163"/>
    </source>
</evidence>
<evidence type="ECO:0000256" key="4">
    <source>
        <dbReference type="ARBA" id="ARBA00023125"/>
    </source>
</evidence>
<keyword evidence="2" id="KW-0902">Two-component regulatory system</keyword>
<dbReference type="InterPro" id="IPR050595">
    <property type="entry name" value="Bact_response_regulator"/>
</dbReference>
<dbReference type="Pfam" id="PF00072">
    <property type="entry name" value="Response_reg"/>
    <property type="match status" value="1"/>
</dbReference>
<dbReference type="EMBL" id="FNAQ01000004">
    <property type="protein sequence ID" value="SDE15571.1"/>
    <property type="molecule type" value="Genomic_DNA"/>
</dbReference>
<organism evidence="8 9">
    <name type="scientific">Desulfuromonas thiophila</name>
    <dbReference type="NCBI Taxonomy" id="57664"/>
    <lineage>
        <taxon>Bacteria</taxon>
        <taxon>Pseudomonadati</taxon>
        <taxon>Thermodesulfobacteriota</taxon>
        <taxon>Desulfuromonadia</taxon>
        <taxon>Desulfuromonadales</taxon>
        <taxon>Desulfuromonadaceae</taxon>
        <taxon>Desulfuromonas</taxon>
    </lineage>
</organism>
<dbReference type="GO" id="GO:0000160">
    <property type="term" value="P:phosphorelay signal transduction system"/>
    <property type="evidence" value="ECO:0007669"/>
    <property type="project" value="UniProtKB-KW"/>
</dbReference>
<dbReference type="OrthoDB" id="9790791at2"/>
<dbReference type="InterPro" id="IPR011006">
    <property type="entry name" value="CheY-like_superfamily"/>
</dbReference>
<evidence type="ECO:0000313" key="8">
    <source>
        <dbReference type="EMBL" id="SDE15571.1"/>
    </source>
</evidence>
<keyword evidence="1 6" id="KW-0597">Phosphoprotein</keyword>
<keyword evidence="3" id="KW-0805">Transcription regulation</keyword>
<name>A0A1G7AL66_9BACT</name>
<evidence type="ECO:0000256" key="1">
    <source>
        <dbReference type="ARBA" id="ARBA00022553"/>
    </source>
</evidence>
<dbReference type="AlphaFoldDB" id="A0A1G7AL66"/>
<dbReference type="Gene3D" id="3.40.50.2300">
    <property type="match status" value="1"/>
</dbReference>
<dbReference type="Proteomes" id="UP000243205">
    <property type="component" value="Unassembled WGS sequence"/>
</dbReference>
<dbReference type="RefSeq" id="WP_092077170.1">
    <property type="nucleotide sequence ID" value="NZ_CALFZY010000038.1"/>
</dbReference>
<dbReference type="FunFam" id="3.40.50.2300:FF:000001">
    <property type="entry name" value="DNA-binding response regulator PhoB"/>
    <property type="match status" value="1"/>
</dbReference>
<evidence type="ECO:0000313" key="9">
    <source>
        <dbReference type="Proteomes" id="UP000243205"/>
    </source>
</evidence>
<feature type="domain" description="Response regulatory" evidence="7">
    <location>
        <begin position="5"/>
        <end position="121"/>
    </location>
</feature>
<evidence type="ECO:0000259" key="7">
    <source>
        <dbReference type="PROSITE" id="PS50110"/>
    </source>
</evidence>
<sequence>MDKKTILVVEDEESLLKLETILLTSRGYAVIAVPHGQAALKVLETEKVDLVLLDIMLPEIDGYEVCRRIKENPATRKLPVIMLTAKKSHEDLARGDEVGADWYVTKPFKSAKVIETIERFLAAR</sequence>
<evidence type="ECO:0000256" key="2">
    <source>
        <dbReference type="ARBA" id="ARBA00023012"/>
    </source>
</evidence>
<dbReference type="SUPFAM" id="SSF52172">
    <property type="entry name" value="CheY-like"/>
    <property type="match status" value="1"/>
</dbReference>
<proteinExistence type="predicted"/>
<dbReference type="GO" id="GO:0003677">
    <property type="term" value="F:DNA binding"/>
    <property type="evidence" value="ECO:0007669"/>
    <property type="project" value="UniProtKB-KW"/>
</dbReference>
<reference evidence="9" key="1">
    <citation type="submission" date="2016-10" db="EMBL/GenBank/DDBJ databases">
        <authorList>
            <person name="Varghese N."/>
            <person name="Submissions S."/>
        </authorList>
    </citation>
    <scope>NUCLEOTIDE SEQUENCE [LARGE SCALE GENOMIC DNA]</scope>
    <source>
        <strain evidence="9">DSM 8987</strain>
    </source>
</reference>
<keyword evidence="9" id="KW-1185">Reference proteome</keyword>
<dbReference type="PROSITE" id="PS50110">
    <property type="entry name" value="RESPONSE_REGULATORY"/>
    <property type="match status" value="1"/>
</dbReference>
<dbReference type="InterPro" id="IPR001789">
    <property type="entry name" value="Sig_transdc_resp-reg_receiver"/>
</dbReference>
<protein>
    <submittedName>
        <fullName evidence="8">Response regulator receiver protein</fullName>
    </submittedName>
</protein>